<dbReference type="CDD" id="cd04084">
    <property type="entry name" value="CBM6_xylanase-like"/>
    <property type="match status" value="1"/>
</dbReference>
<accession>A0ABS7Z7E9</accession>
<dbReference type="SUPFAM" id="SSF75005">
    <property type="entry name" value="Arabinanase/levansucrase/invertase"/>
    <property type="match status" value="1"/>
</dbReference>
<protein>
    <submittedName>
        <fullName evidence="10">Family 43 glycosylhydrolase</fullName>
    </submittedName>
</protein>
<dbReference type="InterPro" id="IPR006584">
    <property type="entry name" value="Cellulose-bd_IV"/>
</dbReference>
<dbReference type="PROSITE" id="PS51175">
    <property type="entry name" value="CBM6"/>
    <property type="match status" value="1"/>
</dbReference>
<comment type="caution">
    <text evidence="10">The sequence shown here is derived from an EMBL/GenBank/DDBJ whole genome shotgun (WGS) entry which is preliminary data.</text>
</comment>
<dbReference type="InterPro" id="IPR008979">
    <property type="entry name" value="Galactose-bd-like_sf"/>
</dbReference>
<keyword evidence="11" id="KW-1185">Reference proteome</keyword>
<organism evidence="10 11">
    <name type="scientific">Sphingobacterium bovistauri</name>
    <dbReference type="NCBI Taxonomy" id="2781959"/>
    <lineage>
        <taxon>Bacteria</taxon>
        <taxon>Pseudomonadati</taxon>
        <taxon>Bacteroidota</taxon>
        <taxon>Sphingobacteriia</taxon>
        <taxon>Sphingobacteriales</taxon>
        <taxon>Sphingobacteriaceae</taxon>
        <taxon>Sphingobacterium</taxon>
    </lineage>
</organism>
<evidence type="ECO:0000259" key="9">
    <source>
        <dbReference type="PROSITE" id="PS51175"/>
    </source>
</evidence>
<gene>
    <name evidence="10" type="ORF">IPZ78_05625</name>
</gene>
<sequence>MKLRTLLYIQITFVCFSVQQLHAQNPVIQTMYTADPAPLVYKDTLFLYVGRDEAEAPKNHYLMREYRLFTTTDMVNWTDRGAPLRTSQIKWSVGDASAAQVVERNGKFYWYISTMNNTPGKGGVSVGVMVADSPHGPFKDPLGGALVTNDMTTHAKHSWDDLDPSVFIDDDGQAYLFWGNGVCYWAKLNQDMISLDGPIHVLDAKDKSIFGPGFTEAPWIYKKNKMYYMHFASGFPESLHYATSKSITGPWKYENEVMALERGSNTNHPGVIDYKGKSYFFYHNDALPAGHSYARSVAVEEFQYGANGEFPKLKMSAGTITAMDNINPYKRVQAETIAFSEGVKSIDDKQKGVIIGDIHNNDYIKVRNVDFGEEGATKFNTEVSSRYHGGNIEVRLGSVDGEVLGSLKVPYTGEWDNWKTVKTNIKKITGIHDLFFVFKGGSPHTLFLFDHWQFEH</sequence>
<dbReference type="Gene3D" id="2.60.120.260">
    <property type="entry name" value="Galactose-binding domain-like"/>
    <property type="match status" value="1"/>
</dbReference>
<dbReference type="EMBL" id="JADEYP010000007">
    <property type="protein sequence ID" value="MCA5004634.1"/>
    <property type="molecule type" value="Genomic_DNA"/>
</dbReference>
<proteinExistence type="inferred from homology"/>
<evidence type="ECO:0000256" key="1">
    <source>
        <dbReference type="ARBA" id="ARBA00009865"/>
    </source>
</evidence>
<dbReference type="InterPro" id="IPR006710">
    <property type="entry name" value="Glyco_hydro_43"/>
</dbReference>
<dbReference type="Gene3D" id="2.115.10.20">
    <property type="entry name" value="Glycosyl hydrolase domain, family 43"/>
    <property type="match status" value="1"/>
</dbReference>
<keyword evidence="2" id="KW-0624">Polysaccharide degradation</keyword>
<keyword evidence="4 7" id="KW-0378">Hydrolase</keyword>
<dbReference type="SUPFAM" id="SSF49785">
    <property type="entry name" value="Galactose-binding domain-like"/>
    <property type="match status" value="1"/>
</dbReference>
<keyword evidence="5" id="KW-0119">Carbohydrate metabolism</keyword>
<evidence type="ECO:0000313" key="10">
    <source>
        <dbReference type="EMBL" id="MCA5004634.1"/>
    </source>
</evidence>
<feature type="signal peptide" evidence="8">
    <location>
        <begin position="1"/>
        <end position="23"/>
    </location>
</feature>
<dbReference type="RefSeq" id="WP_225552020.1">
    <property type="nucleotide sequence ID" value="NZ_JADEYP010000007.1"/>
</dbReference>
<keyword evidence="2" id="KW-0858">Xylan degradation</keyword>
<evidence type="ECO:0000256" key="4">
    <source>
        <dbReference type="ARBA" id="ARBA00022801"/>
    </source>
</evidence>
<name>A0ABS7Z7E9_9SPHI</name>
<evidence type="ECO:0000256" key="7">
    <source>
        <dbReference type="RuleBase" id="RU361187"/>
    </source>
</evidence>
<comment type="similarity">
    <text evidence="1 7">Belongs to the glycosyl hydrolase 43 family.</text>
</comment>
<dbReference type="InterPro" id="IPR052176">
    <property type="entry name" value="Glycosyl_Hydrlase_43_Enz"/>
</dbReference>
<feature type="domain" description="CBM6" evidence="9">
    <location>
        <begin position="330"/>
        <end position="455"/>
    </location>
</feature>
<reference evidence="10" key="1">
    <citation type="submission" date="2020-10" db="EMBL/GenBank/DDBJ databases">
        <authorList>
            <person name="Lu T."/>
            <person name="Wang Q."/>
            <person name="Han X."/>
        </authorList>
    </citation>
    <scope>NUCLEOTIDE SEQUENCE</scope>
    <source>
        <strain evidence="10">WQ 366</strain>
    </source>
</reference>
<keyword evidence="6 7" id="KW-0326">Glycosidase</keyword>
<feature type="chain" id="PRO_5047331209" evidence="8">
    <location>
        <begin position="24"/>
        <end position="456"/>
    </location>
</feature>
<dbReference type="PANTHER" id="PTHR43772">
    <property type="entry name" value="ENDO-1,4-BETA-XYLANASE"/>
    <property type="match status" value="1"/>
</dbReference>
<dbReference type="CDD" id="cd18618">
    <property type="entry name" value="GH43_Xsa43E-like"/>
    <property type="match status" value="1"/>
</dbReference>
<dbReference type="Pfam" id="PF03422">
    <property type="entry name" value="CBM_6"/>
    <property type="match status" value="1"/>
</dbReference>
<evidence type="ECO:0000256" key="3">
    <source>
        <dbReference type="ARBA" id="ARBA00022729"/>
    </source>
</evidence>
<keyword evidence="3 8" id="KW-0732">Signal</keyword>
<dbReference type="Pfam" id="PF04616">
    <property type="entry name" value="Glyco_hydro_43"/>
    <property type="match status" value="1"/>
</dbReference>
<evidence type="ECO:0000256" key="5">
    <source>
        <dbReference type="ARBA" id="ARBA00023277"/>
    </source>
</evidence>
<evidence type="ECO:0000313" key="11">
    <source>
        <dbReference type="Proteomes" id="UP001165302"/>
    </source>
</evidence>
<dbReference type="InterPro" id="IPR023296">
    <property type="entry name" value="Glyco_hydro_beta-prop_sf"/>
</dbReference>
<dbReference type="PANTHER" id="PTHR43772:SF2">
    <property type="entry name" value="PUTATIVE (AFU_ORTHOLOGUE AFUA_2G04480)-RELATED"/>
    <property type="match status" value="1"/>
</dbReference>
<evidence type="ECO:0000256" key="8">
    <source>
        <dbReference type="SAM" id="SignalP"/>
    </source>
</evidence>
<evidence type="ECO:0000256" key="2">
    <source>
        <dbReference type="ARBA" id="ARBA00022651"/>
    </source>
</evidence>
<dbReference type="Proteomes" id="UP001165302">
    <property type="component" value="Unassembled WGS sequence"/>
</dbReference>
<dbReference type="InterPro" id="IPR005084">
    <property type="entry name" value="CBM6"/>
</dbReference>
<evidence type="ECO:0000256" key="6">
    <source>
        <dbReference type="ARBA" id="ARBA00023295"/>
    </source>
</evidence>
<dbReference type="SMART" id="SM00606">
    <property type="entry name" value="CBD_IV"/>
    <property type="match status" value="1"/>
</dbReference>